<dbReference type="EMBL" id="CP015772">
    <property type="protein sequence ID" value="ANH83221.1"/>
    <property type="molecule type" value="Genomic_DNA"/>
</dbReference>
<reference evidence="2 3" key="1">
    <citation type="submission" date="2016-05" db="EMBL/GenBank/DDBJ databases">
        <title>Niabella ginsenosidivorans BS26 whole genome sequencing.</title>
        <authorList>
            <person name="Im W.T."/>
            <person name="Siddiqi M.Z."/>
        </authorList>
    </citation>
    <scope>NUCLEOTIDE SEQUENCE [LARGE SCALE GENOMIC DNA]</scope>
    <source>
        <strain evidence="2 3">BS26</strain>
    </source>
</reference>
<dbReference type="KEGG" id="nia:A8C56_21580"/>
<dbReference type="GO" id="GO:0006629">
    <property type="term" value="P:lipid metabolic process"/>
    <property type="evidence" value="ECO:0007669"/>
    <property type="project" value="InterPro"/>
</dbReference>
<feature type="domain" description="GP-PDE" evidence="1">
    <location>
        <begin position="39"/>
        <end position="309"/>
    </location>
</feature>
<dbReference type="PANTHER" id="PTHR46211">
    <property type="entry name" value="GLYCEROPHOSPHORYL DIESTER PHOSPHODIESTERASE"/>
    <property type="match status" value="1"/>
</dbReference>
<dbReference type="OrthoDB" id="384721at2"/>
<dbReference type="Proteomes" id="UP000077667">
    <property type="component" value="Chromosome"/>
</dbReference>
<sequence length="309" mass="34968">MKNIYKMQLKTIGAALLIVSAMVTRAQGKIRLPEKYKKLDMEAHRGGRGLMPENTIPAMLHAIDMGVTTLEMDMQVTKDGQIVVSHDANFNAGFTTTPEGDTLTKAEAKKRLLYTMPYDSIKKYDVGKKFYADFPKQEKIAVVKPLLKDLLTATEAYAKKKGVAVQYNIEIKSNPKGEGVSCPPVETFTDLAMQTILPFHMGKRLIIQCFDERALKIMHQKYPQVQTSLLIGDKEKRSLDEQLKSLGYTPEYYSPHYALVTPELVKDCHRRNMKIVPWTPDDFTTIKRLADMGVDGIITDYPDLFSQLK</sequence>
<dbReference type="Gene3D" id="3.20.20.190">
    <property type="entry name" value="Phosphatidylinositol (PI) phosphodiesterase"/>
    <property type="match status" value="1"/>
</dbReference>
<protein>
    <submittedName>
        <fullName evidence="2">Glycerophosphodiester phosphodiesterase</fullName>
    </submittedName>
</protein>
<dbReference type="AlphaFoldDB" id="A0A1A9I974"/>
<dbReference type="Pfam" id="PF03009">
    <property type="entry name" value="GDPD"/>
    <property type="match status" value="1"/>
</dbReference>
<keyword evidence="3" id="KW-1185">Reference proteome</keyword>
<proteinExistence type="predicted"/>
<evidence type="ECO:0000259" key="1">
    <source>
        <dbReference type="PROSITE" id="PS51704"/>
    </source>
</evidence>
<gene>
    <name evidence="2" type="ORF">A8C56_21580</name>
</gene>
<dbReference type="InterPro" id="IPR030395">
    <property type="entry name" value="GP_PDE_dom"/>
</dbReference>
<accession>A0A1A9I974</accession>
<dbReference type="GO" id="GO:0008081">
    <property type="term" value="F:phosphoric diester hydrolase activity"/>
    <property type="evidence" value="ECO:0007669"/>
    <property type="project" value="InterPro"/>
</dbReference>
<dbReference type="STRING" id="1176587.A8C56_21580"/>
<evidence type="ECO:0000313" key="3">
    <source>
        <dbReference type="Proteomes" id="UP000077667"/>
    </source>
</evidence>
<organism evidence="2 3">
    <name type="scientific">Niabella ginsenosidivorans</name>
    <dbReference type="NCBI Taxonomy" id="1176587"/>
    <lineage>
        <taxon>Bacteria</taxon>
        <taxon>Pseudomonadati</taxon>
        <taxon>Bacteroidota</taxon>
        <taxon>Chitinophagia</taxon>
        <taxon>Chitinophagales</taxon>
        <taxon>Chitinophagaceae</taxon>
        <taxon>Niabella</taxon>
    </lineage>
</organism>
<name>A0A1A9I974_9BACT</name>
<dbReference type="PROSITE" id="PS51704">
    <property type="entry name" value="GP_PDE"/>
    <property type="match status" value="1"/>
</dbReference>
<dbReference type="SUPFAM" id="SSF51695">
    <property type="entry name" value="PLC-like phosphodiesterases"/>
    <property type="match status" value="1"/>
</dbReference>
<dbReference type="PANTHER" id="PTHR46211:SF14">
    <property type="entry name" value="GLYCEROPHOSPHODIESTER PHOSPHODIESTERASE"/>
    <property type="match status" value="1"/>
</dbReference>
<dbReference type="InterPro" id="IPR017946">
    <property type="entry name" value="PLC-like_Pdiesterase_TIM-brl"/>
</dbReference>
<evidence type="ECO:0000313" key="2">
    <source>
        <dbReference type="EMBL" id="ANH83221.1"/>
    </source>
</evidence>